<evidence type="ECO:0000256" key="3">
    <source>
        <dbReference type="ARBA" id="ARBA00023004"/>
    </source>
</evidence>
<dbReference type="GO" id="GO:0046872">
    <property type="term" value="F:metal ion binding"/>
    <property type="evidence" value="ECO:0007669"/>
    <property type="project" value="UniProtKB-KW"/>
</dbReference>
<feature type="compositionally biased region" description="Basic and acidic residues" evidence="5">
    <location>
        <begin position="143"/>
        <end position="153"/>
    </location>
</feature>
<gene>
    <name evidence="8" type="ORF">BXY53_0499</name>
</gene>
<keyword evidence="9" id="KW-1185">Reference proteome</keyword>
<sequence length="288" mass="32167">MVVLRMCRLLAVLMGLGGILALPDVTPAHAYGACEPYEFCPPWRECVRHDCYELGCVYGRTCYYGPADPPPRHPWRAEEPWTPEKHAWRDYLKHDEAKPPLPARRPAPPNEPTQTVDADSLDQDWQDEPPRANGDTDLSGDSVEMKPRRRAAVEGEIPERYQEAENTVGHSLTAIEAGASLYRENCASCHGAAGEGDGPRAQALRPTMPSLPYTLEQDYSTDAYLLWTIMEGGEPFGTEKPAFKNELTTEQAWQIIAYMRAGFPARSPEQPLRQTMQTQTSNTPPSAR</sequence>
<comment type="caution">
    <text evidence="8">The sequence shown here is derived from an EMBL/GenBank/DDBJ whole genome shotgun (WGS) entry which is preliminary data.</text>
</comment>
<feature type="domain" description="Cytochrome c" evidence="7">
    <location>
        <begin position="173"/>
        <end position="263"/>
    </location>
</feature>
<organism evidence="8 9">
    <name type="scientific">Dichotomicrobium thermohalophilum</name>
    <dbReference type="NCBI Taxonomy" id="933063"/>
    <lineage>
        <taxon>Bacteria</taxon>
        <taxon>Pseudomonadati</taxon>
        <taxon>Pseudomonadota</taxon>
        <taxon>Alphaproteobacteria</taxon>
        <taxon>Hyphomicrobiales</taxon>
        <taxon>Hyphomicrobiaceae</taxon>
        <taxon>Dichotomicrobium</taxon>
    </lineage>
</organism>
<keyword evidence="1 4" id="KW-0349">Heme</keyword>
<reference evidence="8 9" key="1">
    <citation type="submission" date="2018-08" db="EMBL/GenBank/DDBJ databases">
        <title>Genomic Encyclopedia of Archaeal and Bacterial Type Strains, Phase II (KMG-II): from individual species to whole genera.</title>
        <authorList>
            <person name="Goeker M."/>
        </authorList>
    </citation>
    <scope>NUCLEOTIDE SEQUENCE [LARGE SCALE GENOMIC DNA]</scope>
    <source>
        <strain evidence="8 9">DSM 5002</strain>
    </source>
</reference>
<evidence type="ECO:0000259" key="7">
    <source>
        <dbReference type="PROSITE" id="PS51007"/>
    </source>
</evidence>
<evidence type="ECO:0000256" key="6">
    <source>
        <dbReference type="SAM" id="SignalP"/>
    </source>
</evidence>
<feature type="compositionally biased region" description="Polar residues" evidence="5">
    <location>
        <begin position="272"/>
        <end position="288"/>
    </location>
</feature>
<feature type="compositionally biased region" description="Pro residues" evidence="5">
    <location>
        <begin position="99"/>
        <end position="111"/>
    </location>
</feature>
<evidence type="ECO:0000256" key="2">
    <source>
        <dbReference type="ARBA" id="ARBA00022723"/>
    </source>
</evidence>
<feature type="chain" id="PRO_5017282702" evidence="6">
    <location>
        <begin position="31"/>
        <end position="288"/>
    </location>
</feature>
<evidence type="ECO:0000256" key="5">
    <source>
        <dbReference type="SAM" id="MobiDB-lite"/>
    </source>
</evidence>
<dbReference type="InterPro" id="IPR036909">
    <property type="entry name" value="Cyt_c-like_dom_sf"/>
</dbReference>
<evidence type="ECO:0000256" key="4">
    <source>
        <dbReference type="PROSITE-ProRule" id="PRU00433"/>
    </source>
</evidence>
<dbReference type="AlphaFoldDB" id="A0A397QBF1"/>
<dbReference type="EMBL" id="QXDF01000001">
    <property type="protein sequence ID" value="RIA55434.1"/>
    <property type="molecule type" value="Genomic_DNA"/>
</dbReference>
<dbReference type="InterPro" id="IPR009056">
    <property type="entry name" value="Cyt_c-like_dom"/>
</dbReference>
<dbReference type="Pfam" id="PF13442">
    <property type="entry name" value="Cytochrome_CBB3"/>
    <property type="match status" value="1"/>
</dbReference>
<feature type="region of interest" description="Disordered" evidence="5">
    <location>
        <begin position="266"/>
        <end position="288"/>
    </location>
</feature>
<name>A0A397QBF1_9HYPH</name>
<keyword evidence="2 4" id="KW-0479">Metal-binding</keyword>
<keyword evidence="3 4" id="KW-0408">Iron</keyword>
<dbReference type="PANTHER" id="PTHR35008:SF4">
    <property type="entry name" value="BLL4482 PROTEIN"/>
    <property type="match status" value="1"/>
</dbReference>
<dbReference type="Proteomes" id="UP000266273">
    <property type="component" value="Unassembled WGS sequence"/>
</dbReference>
<dbReference type="InterPro" id="IPR051459">
    <property type="entry name" value="Cytochrome_c-type_DH"/>
</dbReference>
<dbReference type="GO" id="GO:0020037">
    <property type="term" value="F:heme binding"/>
    <property type="evidence" value="ECO:0007669"/>
    <property type="project" value="InterPro"/>
</dbReference>
<dbReference type="GO" id="GO:0009055">
    <property type="term" value="F:electron transfer activity"/>
    <property type="evidence" value="ECO:0007669"/>
    <property type="project" value="InterPro"/>
</dbReference>
<dbReference type="PANTHER" id="PTHR35008">
    <property type="entry name" value="BLL4482 PROTEIN-RELATED"/>
    <property type="match status" value="1"/>
</dbReference>
<evidence type="ECO:0000313" key="9">
    <source>
        <dbReference type="Proteomes" id="UP000266273"/>
    </source>
</evidence>
<dbReference type="SUPFAM" id="SSF46626">
    <property type="entry name" value="Cytochrome c"/>
    <property type="match status" value="1"/>
</dbReference>
<keyword evidence="6" id="KW-0732">Signal</keyword>
<proteinExistence type="predicted"/>
<accession>A0A397QBF1</accession>
<evidence type="ECO:0000256" key="1">
    <source>
        <dbReference type="ARBA" id="ARBA00022617"/>
    </source>
</evidence>
<feature type="signal peptide" evidence="6">
    <location>
        <begin position="1"/>
        <end position="30"/>
    </location>
</feature>
<dbReference type="Gene3D" id="1.10.760.10">
    <property type="entry name" value="Cytochrome c-like domain"/>
    <property type="match status" value="1"/>
</dbReference>
<feature type="region of interest" description="Disordered" evidence="5">
    <location>
        <begin position="97"/>
        <end position="153"/>
    </location>
</feature>
<protein>
    <submittedName>
        <fullName evidence="8">Cbb3-type cytochrome c oxidase subunit III</fullName>
    </submittedName>
</protein>
<evidence type="ECO:0000313" key="8">
    <source>
        <dbReference type="EMBL" id="RIA55434.1"/>
    </source>
</evidence>
<dbReference type="PROSITE" id="PS51007">
    <property type="entry name" value="CYTC"/>
    <property type="match status" value="1"/>
</dbReference>